<dbReference type="GO" id="GO:0005737">
    <property type="term" value="C:cytoplasm"/>
    <property type="evidence" value="ECO:0007669"/>
    <property type="project" value="TreeGrafter"/>
</dbReference>
<proteinExistence type="predicted"/>
<dbReference type="Pfam" id="PF00425">
    <property type="entry name" value="Chorismate_bind"/>
    <property type="match status" value="1"/>
</dbReference>
<evidence type="ECO:0000259" key="1">
    <source>
        <dbReference type="Pfam" id="PF00425"/>
    </source>
</evidence>
<evidence type="ECO:0000313" key="2">
    <source>
        <dbReference type="EMBL" id="SFS48399.1"/>
    </source>
</evidence>
<dbReference type="GO" id="GO:0046820">
    <property type="term" value="F:4-amino-4-deoxychorismate synthase activity"/>
    <property type="evidence" value="ECO:0007669"/>
    <property type="project" value="TreeGrafter"/>
</dbReference>
<name>A0A1I6Q7F7_9SPHI</name>
<dbReference type="GO" id="GO:0000162">
    <property type="term" value="P:L-tryptophan biosynthetic process"/>
    <property type="evidence" value="ECO:0007669"/>
    <property type="project" value="TreeGrafter"/>
</dbReference>
<dbReference type="SUPFAM" id="SSF56322">
    <property type="entry name" value="ADC synthase"/>
    <property type="match status" value="1"/>
</dbReference>
<sequence>MATAVFQVDIQLFKRKALQWAQQFEEVCFFQSNGYADEYSQIDSLLAVQATACFTAFEGQVFQDLEKFRAKHPHCWMPGFLSYDLKNEIEELTTSSPNRLGFPEAYFFIPAVIISFRRDQVEIQGLQPETIYNSIFSTEFPTEPSLSSLNIEVRKRMSKEAYIEAFNQMIQHIQQGDIYEVNLCQEFYAEKVSLSPLAVYERLNKVSPTPFSCFFKISDKYILSASPERFLAKREQTLISQPIKGTAPRGKTTLEDKHIIDALKNNPKEIAENVMIVDLVRNDLTRSAVEGSVKADRRLEVHTFEQVHQLISTVTCKKNPTISDITAIRQTFPAGSMTGAPKISAMKLCDCYENSRRGVYAGTVGYFDPLGNFDFNVVIRSLLYNSTNRYLSFHTGGAITIDADAEKEYAECLLKASAILKTLDAKLLE</sequence>
<dbReference type="Proteomes" id="UP000198785">
    <property type="component" value="Unassembled WGS sequence"/>
</dbReference>
<dbReference type="InterPro" id="IPR019999">
    <property type="entry name" value="Anth_synth_I-like"/>
</dbReference>
<dbReference type="STRING" id="683125.SAMN05660206_102168"/>
<organism evidence="2 3">
    <name type="scientific">Sphingobacterium wenxiniae</name>
    <dbReference type="NCBI Taxonomy" id="683125"/>
    <lineage>
        <taxon>Bacteria</taxon>
        <taxon>Pseudomonadati</taxon>
        <taxon>Bacteroidota</taxon>
        <taxon>Sphingobacteriia</taxon>
        <taxon>Sphingobacteriales</taxon>
        <taxon>Sphingobacteriaceae</taxon>
        <taxon>Sphingobacterium</taxon>
    </lineage>
</organism>
<dbReference type="InterPro" id="IPR015890">
    <property type="entry name" value="Chorismate_C"/>
</dbReference>
<keyword evidence="3" id="KW-1185">Reference proteome</keyword>
<feature type="domain" description="Chorismate-utilising enzyme C-terminal" evidence="1">
    <location>
        <begin position="159"/>
        <end position="415"/>
    </location>
</feature>
<dbReference type="PANTHER" id="PTHR11236">
    <property type="entry name" value="AMINOBENZOATE/ANTHRANILATE SYNTHASE"/>
    <property type="match status" value="1"/>
</dbReference>
<dbReference type="GO" id="GO:0008153">
    <property type="term" value="P:4-aminobenzoate biosynthetic process"/>
    <property type="evidence" value="ECO:0007669"/>
    <property type="project" value="TreeGrafter"/>
</dbReference>
<dbReference type="Gene3D" id="3.60.120.10">
    <property type="entry name" value="Anthranilate synthase"/>
    <property type="match status" value="1"/>
</dbReference>
<dbReference type="PANTHER" id="PTHR11236:SF18">
    <property type="entry name" value="AMINODEOXYCHORISMATE SYNTHASE"/>
    <property type="match status" value="1"/>
</dbReference>
<dbReference type="RefSeq" id="WP_093363726.1">
    <property type="nucleotide sequence ID" value="NZ_FOZZ01000002.1"/>
</dbReference>
<protein>
    <submittedName>
        <fullName evidence="2">Para-aminobenzoate synthetase component 1</fullName>
    </submittedName>
</protein>
<dbReference type="EMBL" id="FOZZ01000002">
    <property type="protein sequence ID" value="SFS48399.1"/>
    <property type="molecule type" value="Genomic_DNA"/>
</dbReference>
<dbReference type="InterPro" id="IPR005801">
    <property type="entry name" value="ADC_synthase"/>
</dbReference>
<dbReference type="OrthoDB" id="9803598at2"/>
<accession>A0A1I6Q7F7</accession>
<dbReference type="AlphaFoldDB" id="A0A1I6Q7F7"/>
<gene>
    <name evidence="2" type="ORF">SAMN05660206_102168</name>
</gene>
<dbReference type="PRINTS" id="PR00095">
    <property type="entry name" value="ANTSNTHASEI"/>
</dbReference>
<evidence type="ECO:0000313" key="3">
    <source>
        <dbReference type="Proteomes" id="UP000198785"/>
    </source>
</evidence>
<reference evidence="2 3" key="1">
    <citation type="submission" date="2016-10" db="EMBL/GenBank/DDBJ databases">
        <authorList>
            <person name="de Groot N.N."/>
        </authorList>
    </citation>
    <scope>NUCLEOTIDE SEQUENCE [LARGE SCALE GENOMIC DNA]</scope>
    <source>
        <strain evidence="2 3">DSM 22789</strain>
    </source>
</reference>